<feature type="compositionally biased region" description="Low complexity" evidence="1">
    <location>
        <begin position="30"/>
        <end position="41"/>
    </location>
</feature>
<feature type="region of interest" description="Disordered" evidence="1">
    <location>
        <begin position="30"/>
        <end position="60"/>
    </location>
</feature>
<protein>
    <submittedName>
        <fullName evidence="2">Uncharacterized protein</fullName>
    </submittedName>
</protein>
<feature type="region of interest" description="Disordered" evidence="1">
    <location>
        <begin position="345"/>
        <end position="411"/>
    </location>
</feature>
<dbReference type="EMBL" id="JAPMOS010000118">
    <property type="protein sequence ID" value="KAJ4455133.1"/>
    <property type="molecule type" value="Genomic_DNA"/>
</dbReference>
<feature type="compositionally biased region" description="Basic residues" evidence="1">
    <location>
        <begin position="380"/>
        <end position="397"/>
    </location>
</feature>
<name>A0ABQ8UAS9_9EUKA</name>
<proteinExistence type="predicted"/>
<feature type="compositionally biased region" description="Polar residues" evidence="1">
    <location>
        <begin position="347"/>
        <end position="374"/>
    </location>
</feature>
<accession>A0ABQ8UAS9</accession>
<evidence type="ECO:0000256" key="1">
    <source>
        <dbReference type="SAM" id="MobiDB-lite"/>
    </source>
</evidence>
<reference evidence="2" key="1">
    <citation type="journal article" date="2022" name="bioRxiv">
        <title>Genomics of Preaxostyla Flagellates Illuminates Evolutionary Transitions and the Path Towards Mitochondrial Loss.</title>
        <authorList>
            <person name="Novak L.V.F."/>
            <person name="Treitli S.C."/>
            <person name="Pyrih J."/>
            <person name="Halakuc P."/>
            <person name="Pipaliya S.V."/>
            <person name="Vacek V."/>
            <person name="Brzon O."/>
            <person name="Soukal P."/>
            <person name="Eme L."/>
            <person name="Dacks J.B."/>
            <person name="Karnkowska A."/>
            <person name="Elias M."/>
            <person name="Hampl V."/>
        </authorList>
    </citation>
    <scope>NUCLEOTIDE SEQUENCE</scope>
    <source>
        <strain evidence="2">RCP-MX</strain>
    </source>
</reference>
<organism evidence="2 3">
    <name type="scientific">Paratrimastix pyriformis</name>
    <dbReference type="NCBI Taxonomy" id="342808"/>
    <lineage>
        <taxon>Eukaryota</taxon>
        <taxon>Metamonada</taxon>
        <taxon>Preaxostyla</taxon>
        <taxon>Paratrimastigidae</taxon>
        <taxon>Paratrimastix</taxon>
    </lineage>
</organism>
<evidence type="ECO:0000313" key="2">
    <source>
        <dbReference type="EMBL" id="KAJ4455133.1"/>
    </source>
</evidence>
<comment type="caution">
    <text evidence="2">The sequence shown here is derived from an EMBL/GenBank/DDBJ whole genome shotgun (WGS) entry which is preliminary data.</text>
</comment>
<gene>
    <name evidence="2" type="ORF">PAPYR_9981</name>
</gene>
<sequence>MSAPTATATVSAAVSTSVTAPAGLATPAPPAGLAAPTAPAGSQVAAPVAPPKTPSAGISSPVEDPFLTLLEGVPRFHKKRSVKAGPAACAVGGPVPMEIVDIDAEEPAKNAVPVPPPVATTDVPSVEARNLAGFPDKDDGLVVLPDDSSSVVNDGAEGDAEALPEDAPAEEDLDLFAPKSLASVPAHLIEAVKAGREAVQHAPLPHASLLALCKLYPSLPFDLRLPLRQPEAAAIDAAALRGSPLGSPDVEKILVAIEGQAVLLRRVLVSALGQMLAPEADPERVGRALRHASQLTEYLLSSVERTRKQRLTPFLRPSMMLAAARGCTDAGDMFTREEALALEKSVSGAQATRTAPTLAQATRQSAKDSSSTAPASARPGMHRQRPNKFARFGKRNPTKPIPPPVVSKKPKEKYAGCEDELDFFPCKSEGRVLKDTGFGIFSKQITGKTGRVESATGALKGVCPRYYRTWHIARWHSRLKQRRL</sequence>
<dbReference type="Proteomes" id="UP001141327">
    <property type="component" value="Unassembled WGS sequence"/>
</dbReference>
<keyword evidence="3" id="KW-1185">Reference proteome</keyword>
<evidence type="ECO:0000313" key="3">
    <source>
        <dbReference type="Proteomes" id="UP001141327"/>
    </source>
</evidence>